<dbReference type="GO" id="GO:0006606">
    <property type="term" value="P:protein import into nucleus"/>
    <property type="evidence" value="ECO:0007669"/>
    <property type="project" value="TreeGrafter"/>
</dbReference>
<keyword evidence="5" id="KW-0811">Translocation</keyword>
<evidence type="ECO:0000256" key="7">
    <source>
        <dbReference type="ARBA" id="ARBA00023242"/>
    </source>
</evidence>
<dbReference type="GO" id="GO:0000055">
    <property type="term" value="P:ribosomal large subunit export from nucleus"/>
    <property type="evidence" value="ECO:0007669"/>
    <property type="project" value="InterPro"/>
</dbReference>
<evidence type="ECO:0008006" key="10">
    <source>
        <dbReference type="Google" id="ProtNLM"/>
    </source>
</evidence>
<evidence type="ECO:0000256" key="3">
    <source>
        <dbReference type="ARBA" id="ARBA00022816"/>
    </source>
</evidence>
<dbReference type="InterPro" id="IPR036322">
    <property type="entry name" value="WD40_repeat_dom_sf"/>
</dbReference>
<dbReference type="PANTHER" id="PTHR13257">
    <property type="entry name" value="NUCLEOPORIN NUP84-RELATED"/>
    <property type="match status" value="1"/>
</dbReference>
<keyword evidence="6" id="KW-0906">Nuclear pore complex</keyword>
<keyword evidence="2" id="KW-0813">Transport</keyword>
<comment type="subcellular location">
    <subcellularLocation>
        <location evidence="1">Nucleus</location>
        <location evidence="1">Nuclear pore complex</location>
    </subcellularLocation>
</comment>
<dbReference type="SUPFAM" id="SSF50978">
    <property type="entry name" value="WD40 repeat-like"/>
    <property type="match status" value="1"/>
</dbReference>
<evidence type="ECO:0000256" key="2">
    <source>
        <dbReference type="ARBA" id="ARBA00022448"/>
    </source>
</evidence>
<dbReference type="Pfam" id="PF10168">
    <property type="entry name" value="Nup88"/>
    <property type="match status" value="1"/>
</dbReference>
<organism evidence="9">
    <name type="scientific">Cryptococcus bacillisporus CA1280</name>
    <dbReference type="NCBI Taxonomy" id="1296109"/>
    <lineage>
        <taxon>Eukaryota</taxon>
        <taxon>Fungi</taxon>
        <taxon>Dikarya</taxon>
        <taxon>Basidiomycota</taxon>
        <taxon>Agaricomycotina</taxon>
        <taxon>Tremellomycetes</taxon>
        <taxon>Tremellales</taxon>
        <taxon>Cryptococcaceae</taxon>
        <taxon>Cryptococcus</taxon>
        <taxon>Cryptococcus gattii species complex</taxon>
    </lineage>
</organism>
<evidence type="ECO:0000313" key="9">
    <source>
        <dbReference type="EMBL" id="KIR49709.1"/>
    </source>
</evidence>
<gene>
    <name evidence="9" type="ORF">I312_00799</name>
</gene>
<evidence type="ECO:0000256" key="1">
    <source>
        <dbReference type="ARBA" id="ARBA00004567"/>
    </source>
</evidence>
<dbReference type="GO" id="GO:0017056">
    <property type="term" value="F:structural constituent of nuclear pore"/>
    <property type="evidence" value="ECO:0007669"/>
    <property type="project" value="InterPro"/>
</dbReference>
<dbReference type="AlphaFoldDB" id="A0A0D0VTC6"/>
<feature type="region of interest" description="Disordered" evidence="8">
    <location>
        <begin position="319"/>
        <end position="343"/>
    </location>
</feature>
<proteinExistence type="predicted"/>
<dbReference type="OrthoDB" id="341482at2759"/>
<dbReference type="GO" id="GO:0006406">
    <property type="term" value="P:mRNA export from nucleus"/>
    <property type="evidence" value="ECO:0007669"/>
    <property type="project" value="TreeGrafter"/>
</dbReference>
<evidence type="ECO:0000256" key="4">
    <source>
        <dbReference type="ARBA" id="ARBA00022927"/>
    </source>
</evidence>
<sequence>MSHTIPLSFATLKSHSIFIPPISTSSPPEDEWELLDRSSADEPMSQKHNRMVMRDKDLIVAVDSEVRMTSVHASDGSWKVEDGLVGSYRTLKSSHLTFAIHRIVVNPTGRLLAVVGHHQIVVLVLPKPTYSGKLEDGQVEVESIPIDDFLFSRSSDDAITQVQWHRWGENGNSLWVLTASGKLREYDVLQPHDCVQTFDFIPERGRSVPKFTAVDPLSRYASSFAFGASMIGFSPLMVYCLLASGDIHVLGPILPLRTEMPAQYLRELKTFMDIRLGTVQNQARDVFGAGTSGLGKTVLQAEWVDHLVKQVRQTEEIQNKKQVEEEGGTTQHTPMGVSISGKLTKPHSYSVEVGSSSLGLPRNGFVRIHPPHLTESGGPAPGAHRALLRQGPVVFSPGPQDVGNVDEDLDEEQMATDLLIMQVGADNTEAGGSKKTEEQTVIAIAWSGGRVDIGLELDAPEARWVSSRDPTPPPPMIHITDSILPSFPNSDPFIISSNAPVLARDPLYSDVFYVSHSFGVDSINVRPVVDGLDGDGDEGELPPPEVLRLVESNGVPNAPIVGLFCFCNITFGYGIVALASTGQVAYIELDIRCGDPLALLSGTTRAANGFEAELKDTQSLLDNVFDADSLVSSVKTGSKALSRQIPDYSMPLTVINSDHLSALQDISSHVHAQAQRIRAASQTVENRLDLQVQELQLHARLLAQCRQDVSDLQKSETLDRIESLIRRQEGIQKRVEKMLAILALEYKPFVGYGERRWLKELEEMEMKLNGDSEKAEETLTDKAQSFQNQLALLLPAVSKAYQRESAAAATLAPKQIKPLKAALGARSEELKRLLNKIEALDISLDTASVE</sequence>
<dbReference type="GO" id="GO:0005643">
    <property type="term" value="C:nuclear pore"/>
    <property type="evidence" value="ECO:0007669"/>
    <property type="project" value="UniProtKB-SubCell"/>
</dbReference>
<keyword evidence="3" id="KW-0509">mRNA transport</keyword>
<protein>
    <recommendedName>
        <fullName evidence="10">Nucleoporin Nup82</fullName>
    </recommendedName>
</protein>
<dbReference type="HOGENOM" id="CLU_006117_0_0_1"/>
<keyword evidence="7" id="KW-0539">Nucleus</keyword>
<reference evidence="9" key="1">
    <citation type="submission" date="2015-01" db="EMBL/GenBank/DDBJ databases">
        <title>The Genome Sequence of Cryptococcus gattii CA1280.</title>
        <authorList>
            <consortium name="The Broad Institute Genomics Platform"/>
            <person name="Cuomo C."/>
            <person name="Litvintseva A."/>
            <person name="Chen Y."/>
            <person name="Heitman J."/>
            <person name="Sun S."/>
            <person name="Springer D."/>
            <person name="Dromer F."/>
            <person name="Young S."/>
            <person name="Zeng Q."/>
            <person name="Gargeya S."/>
            <person name="Abouelleil A."/>
            <person name="Alvarado L."/>
            <person name="Chapman S.B."/>
            <person name="Gainer-Dewar J."/>
            <person name="Goldberg J."/>
            <person name="Griggs A."/>
            <person name="Gujja S."/>
            <person name="Hansen M."/>
            <person name="Howarth C."/>
            <person name="Imamovic A."/>
            <person name="Larimer J."/>
            <person name="Murphy C."/>
            <person name="Naylor J."/>
            <person name="Pearson M."/>
            <person name="Priest M."/>
            <person name="Roberts A."/>
            <person name="Saif S."/>
            <person name="Shea T."/>
            <person name="Sykes S."/>
            <person name="Wortman J."/>
            <person name="Nusbaum C."/>
            <person name="Birren B."/>
        </authorList>
    </citation>
    <scope>NUCLEOTIDE SEQUENCE [LARGE SCALE GENOMIC DNA]</scope>
    <source>
        <strain evidence="9">CA1280</strain>
    </source>
</reference>
<name>A0A0D0VTC6_CRYGA</name>
<dbReference type="GO" id="GO:0000056">
    <property type="term" value="P:ribosomal small subunit export from nucleus"/>
    <property type="evidence" value="ECO:0007669"/>
    <property type="project" value="InterPro"/>
</dbReference>
<dbReference type="InterPro" id="IPR019321">
    <property type="entry name" value="Nucleoporin_Nup88"/>
</dbReference>
<evidence type="ECO:0000256" key="5">
    <source>
        <dbReference type="ARBA" id="ARBA00023010"/>
    </source>
</evidence>
<dbReference type="EMBL" id="KN847974">
    <property type="protein sequence ID" value="KIR49709.1"/>
    <property type="molecule type" value="Genomic_DNA"/>
</dbReference>
<evidence type="ECO:0000256" key="6">
    <source>
        <dbReference type="ARBA" id="ARBA00023132"/>
    </source>
</evidence>
<dbReference type="InterPro" id="IPR037700">
    <property type="entry name" value="NUP88/NUP82"/>
</dbReference>
<evidence type="ECO:0000256" key="8">
    <source>
        <dbReference type="SAM" id="MobiDB-lite"/>
    </source>
</evidence>
<dbReference type="PANTHER" id="PTHR13257:SF0">
    <property type="entry name" value="NUCLEAR PORE COMPLEX PROTEIN NUP88"/>
    <property type="match status" value="1"/>
</dbReference>
<accession>A0A0D0VTC6</accession>
<keyword evidence="4" id="KW-0653">Protein transport</keyword>